<feature type="transmembrane region" description="Helical" evidence="1">
    <location>
        <begin position="76"/>
        <end position="96"/>
    </location>
</feature>
<sequence>PFFLTNLGTVFELFLLQSILIIFGPRQSPAVPIFIKSFPILKRFTYTSFSYALSRAMMYPLTSFGLIYLIKYLNNYGILLIFIPFCLGYWWGLNYFENLTKANYTH</sequence>
<organism evidence="2 3">
    <name type="scientific">Rickettsia argasii T170-B</name>
    <dbReference type="NCBI Taxonomy" id="1268837"/>
    <lineage>
        <taxon>Bacteria</taxon>
        <taxon>Pseudomonadati</taxon>
        <taxon>Pseudomonadota</taxon>
        <taxon>Alphaproteobacteria</taxon>
        <taxon>Rickettsiales</taxon>
        <taxon>Rickettsiaceae</taxon>
        <taxon>Rickettsieae</taxon>
        <taxon>Rickettsia</taxon>
        <taxon>spotted fever group</taxon>
    </lineage>
</organism>
<keyword evidence="3" id="KW-1185">Reference proteome</keyword>
<feature type="transmembrane region" description="Helical" evidence="1">
    <location>
        <begin position="6"/>
        <end position="23"/>
    </location>
</feature>
<keyword evidence="1" id="KW-0472">Membrane</keyword>
<name>A0A0F3RBR1_9RICK</name>
<dbReference type="Proteomes" id="UP000033736">
    <property type="component" value="Unassembled WGS sequence"/>
</dbReference>
<feature type="non-terminal residue" evidence="2">
    <location>
        <position position="1"/>
    </location>
</feature>
<dbReference type="AlphaFoldDB" id="A0A0F3RBR1"/>
<accession>A0A0F3RBR1</accession>
<evidence type="ECO:0000256" key="1">
    <source>
        <dbReference type="SAM" id="Phobius"/>
    </source>
</evidence>
<evidence type="ECO:0000313" key="2">
    <source>
        <dbReference type="EMBL" id="KJW03708.1"/>
    </source>
</evidence>
<dbReference type="EMBL" id="LAOQ01000016">
    <property type="protein sequence ID" value="KJW03708.1"/>
    <property type="molecule type" value="Genomic_DNA"/>
</dbReference>
<evidence type="ECO:0000313" key="3">
    <source>
        <dbReference type="Proteomes" id="UP000033736"/>
    </source>
</evidence>
<gene>
    <name evidence="2" type="ORF">RAT170B_1686</name>
</gene>
<reference evidence="2 3" key="1">
    <citation type="submission" date="2015-01" db="EMBL/GenBank/DDBJ databases">
        <title>Genome Sequencing of Rickettsiales /home/snadendla/prok_pipe/test/illegal_ec_num.txt.</title>
        <authorList>
            <person name="Daugherty S.C."/>
            <person name="Su Q."/>
            <person name="Abolude K."/>
            <person name="Beier-Sexton M."/>
            <person name="Carlyon J.A."/>
            <person name="Carter R."/>
            <person name="Day N.P."/>
            <person name="Dumler S.J."/>
            <person name="Dyachenko V."/>
            <person name="Godinez A."/>
            <person name="Kurtti T.J."/>
            <person name="Lichay M."/>
            <person name="Mullins K.E."/>
            <person name="Ott S."/>
            <person name="Pappas-Brown V."/>
            <person name="Paris D.H."/>
            <person name="Patel P."/>
            <person name="Richards A.L."/>
            <person name="Sadzewicz L."/>
            <person name="Sears K."/>
            <person name="Seidman D."/>
            <person name="Sengamalay N."/>
            <person name="Stenos J."/>
            <person name="Tallon L.J."/>
            <person name="Vincent G."/>
            <person name="Fraser C.M."/>
            <person name="Munderloh U."/>
            <person name="Dunning-Hotopp J.C."/>
        </authorList>
    </citation>
    <scope>NUCLEOTIDE SEQUENCE [LARGE SCALE GENOMIC DNA]</scope>
    <source>
        <strain evidence="2 3">T170-B</strain>
    </source>
</reference>
<keyword evidence="1" id="KW-1133">Transmembrane helix</keyword>
<protein>
    <submittedName>
        <fullName evidence="2">Putative membrane protein</fullName>
    </submittedName>
</protein>
<comment type="caution">
    <text evidence="2">The sequence shown here is derived from an EMBL/GenBank/DDBJ whole genome shotgun (WGS) entry which is preliminary data.</text>
</comment>
<proteinExistence type="predicted"/>
<keyword evidence="1" id="KW-0812">Transmembrane</keyword>
<feature type="transmembrane region" description="Helical" evidence="1">
    <location>
        <begin position="44"/>
        <end position="70"/>
    </location>
</feature>